<organism evidence="2 3">
    <name type="scientific">Candidatus Avacidaminococcus intestinavium</name>
    <dbReference type="NCBI Taxonomy" id="2840684"/>
    <lineage>
        <taxon>Bacteria</taxon>
        <taxon>Bacillati</taxon>
        <taxon>Bacillota</taxon>
        <taxon>Negativicutes</taxon>
        <taxon>Acidaminococcales</taxon>
        <taxon>Acidaminococcaceae</taxon>
        <taxon>Acidaminococcaceae incertae sedis</taxon>
        <taxon>Candidatus Avacidaminococcus</taxon>
    </lineage>
</organism>
<protein>
    <submittedName>
        <fullName evidence="2">Type II secretion system protein</fullName>
    </submittedName>
</protein>
<comment type="caution">
    <text evidence="2">The sequence shown here is derived from an EMBL/GenBank/DDBJ whole genome shotgun (WGS) entry which is preliminary data.</text>
</comment>
<keyword evidence="1" id="KW-0472">Membrane</keyword>
<evidence type="ECO:0000313" key="2">
    <source>
        <dbReference type="EMBL" id="HIU64462.1"/>
    </source>
</evidence>
<accession>A0A9D1SLX3</accession>
<evidence type="ECO:0000313" key="3">
    <source>
        <dbReference type="Proteomes" id="UP000824099"/>
    </source>
</evidence>
<name>A0A9D1SLX3_9FIRM</name>
<feature type="transmembrane region" description="Helical" evidence="1">
    <location>
        <begin position="12"/>
        <end position="30"/>
    </location>
</feature>
<dbReference type="PROSITE" id="PS00409">
    <property type="entry name" value="PROKAR_NTER_METHYL"/>
    <property type="match status" value="1"/>
</dbReference>
<dbReference type="Proteomes" id="UP000824099">
    <property type="component" value="Unassembled WGS sequence"/>
</dbReference>
<gene>
    <name evidence="2" type="ORF">IAB06_05465</name>
</gene>
<dbReference type="Pfam" id="PF07963">
    <property type="entry name" value="N_methyl"/>
    <property type="match status" value="1"/>
</dbReference>
<dbReference type="EMBL" id="DVNI01000087">
    <property type="protein sequence ID" value="HIU64462.1"/>
    <property type="molecule type" value="Genomic_DNA"/>
</dbReference>
<keyword evidence="1" id="KW-0812">Transmembrane</keyword>
<dbReference type="AlphaFoldDB" id="A0A9D1SLX3"/>
<reference evidence="2" key="1">
    <citation type="submission" date="2020-10" db="EMBL/GenBank/DDBJ databases">
        <authorList>
            <person name="Gilroy R."/>
        </authorList>
    </citation>
    <scope>NUCLEOTIDE SEQUENCE</scope>
    <source>
        <strain evidence="2">CHK160-1198</strain>
    </source>
</reference>
<keyword evidence="1" id="KW-1133">Transmembrane helix</keyword>
<dbReference type="InterPro" id="IPR012902">
    <property type="entry name" value="N_methyl_site"/>
</dbReference>
<proteinExistence type="predicted"/>
<reference evidence="2" key="2">
    <citation type="journal article" date="2021" name="PeerJ">
        <title>Extensive microbial diversity within the chicken gut microbiome revealed by metagenomics and culture.</title>
        <authorList>
            <person name="Gilroy R."/>
            <person name="Ravi A."/>
            <person name="Getino M."/>
            <person name="Pursley I."/>
            <person name="Horton D.L."/>
            <person name="Alikhan N.F."/>
            <person name="Baker D."/>
            <person name="Gharbi K."/>
            <person name="Hall N."/>
            <person name="Watson M."/>
            <person name="Adriaenssens E.M."/>
            <person name="Foster-Nyarko E."/>
            <person name="Jarju S."/>
            <person name="Secka A."/>
            <person name="Antonio M."/>
            <person name="Oren A."/>
            <person name="Chaudhuri R.R."/>
            <person name="La Ragione R."/>
            <person name="Hildebrand F."/>
            <person name="Pallen M.J."/>
        </authorList>
    </citation>
    <scope>NUCLEOTIDE SEQUENCE</scope>
    <source>
        <strain evidence="2">CHK160-1198</strain>
    </source>
</reference>
<sequence>MKGKQGFTLVELIVGMLITILIMGAIVSLFSTSVQSGISGFNQQEAYAQARAVMNDVKTTLRYAEGPAVFYDDSGNKIDKPTHENTKNASKVTYVSKIYNADKGKTEELTMEISWAPNSNKKQLLITKYKDKNKDREEIYFPSDKSDKNIEKKSAFSGKGDDFPITISKDNDKLYRITLLYQYQFALLGNKVDELITDVLRQAEAEADNVPPILMRGGKLVVQNGSIRTESDETLLVIGNNNIDLNDNWAKNNFKLLIKYKGQNQDPKRLKKVTVLDTYNGETAEKAIEENIKKYSRAGKYMYNNSGDSWTNDEVNNKKNQDFKNNQSIKTNNVRLTLNVQDGKVISVYGNNAFYANEIILQAPDNVVNQIVLHTGQKKGQLILHASTNAKLRNIYVPEEVALIIYGAQGVEIENCEFRNAIIFTNGGTATIKNSKIFGMVDANSGELKIVGECTFGTFKGTPTALSVFDDYFKVKL</sequence>
<evidence type="ECO:0000256" key="1">
    <source>
        <dbReference type="SAM" id="Phobius"/>
    </source>
</evidence>